<evidence type="ECO:0000313" key="2">
    <source>
        <dbReference type="EMBL" id="OGZ78183.1"/>
    </source>
</evidence>
<dbReference type="SUPFAM" id="SSF55811">
    <property type="entry name" value="Nudix"/>
    <property type="match status" value="1"/>
</dbReference>
<feature type="domain" description="Nudix hydrolase" evidence="1">
    <location>
        <begin position="1"/>
        <end position="127"/>
    </location>
</feature>
<dbReference type="PANTHER" id="PTHR43736">
    <property type="entry name" value="ADP-RIBOSE PYROPHOSPHATASE"/>
    <property type="match status" value="1"/>
</dbReference>
<sequence length="144" mass="16934">MLVWSGENILLVERKRFPFGFAPPAGHVDTDISFEDAAKRELKEEVGLSVKNMKLTAEGRKENPCRRENGTWHYWKIYEIEAEGEIKRSEDETKQAKFFSKDLINKLAKKTEEYKKGNISNKDWEKSPGIEPIWYDWLKELKII</sequence>
<name>A0A1G2ITW0_9BACT</name>
<gene>
    <name evidence="2" type="ORF">A2358_02430</name>
</gene>
<dbReference type="PROSITE" id="PS51462">
    <property type="entry name" value="NUDIX"/>
    <property type="match status" value="1"/>
</dbReference>
<reference evidence="2 3" key="1">
    <citation type="journal article" date="2016" name="Nat. Commun.">
        <title>Thousands of microbial genomes shed light on interconnected biogeochemical processes in an aquifer system.</title>
        <authorList>
            <person name="Anantharaman K."/>
            <person name="Brown C.T."/>
            <person name="Hug L.A."/>
            <person name="Sharon I."/>
            <person name="Castelle C.J."/>
            <person name="Probst A.J."/>
            <person name="Thomas B.C."/>
            <person name="Singh A."/>
            <person name="Wilkins M.J."/>
            <person name="Karaoz U."/>
            <person name="Brodie E.L."/>
            <person name="Williams K.H."/>
            <person name="Hubbard S.S."/>
            <person name="Banfield J.F."/>
        </authorList>
    </citation>
    <scope>NUCLEOTIDE SEQUENCE [LARGE SCALE GENOMIC DNA]</scope>
</reference>
<dbReference type="InterPro" id="IPR000086">
    <property type="entry name" value="NUDIX_hydrolase_dom"/>
</dbReference>
<dbReference type="Gene3D" id="3.90.79.10">
    <property type="entry name" value="Nucleoside Triphosphate Pyrophosphohydrolase"/>
    <property type="match status" value="1"/>
</dbReference>
<proteinExistence type="predicted"/>
<organism evidence="2 3">
    <name type="scientific">Candidatus Staskawiczbacteria bacterium RIFOXYB1_FULL_37_44</name>
    <dbReference type="NCBI Taxonomy" id="1802223"/>
    <lineage>
        <taxon>Bacteria</taxon>
        <taxon>Candidatus Staskawicziibacteriota</taxon>
    </lineage>
</organism>
<dbReference type="PANTHER" id="PTHR43736:SF1">
    <property type="entry name" value="DIHYDRONEOPTERIN TRIPHOSPHATE DIPHOSPHATASE"/>
    <property type="match status" value="1"/>
</dbReference>
<evidence type="ECO:0000259" key="1">
    <source>
        <dbReference type="PROSITE" id="PS51462"/>
    </source>
</evidence>
<dbReference type="Proteomes" id="UP000178650">
    <property type="component" value="Unassembled WGS sequence"/>
</dbReference>
<dbReference type="InterPro" id="IPR015797">
    <property type="entry name" value="NUDIX_hydrolase-like_dom_sf"/>
</dbReference>
<dbReference type="CDD" id="cd02883">
    <property type="entry name" value="NUDIX_Hydrolase"/>
    <property type="match status" value="1"/>
</dbReference>
<protein>
    <recommendedName>
        <fullName evidence="1">Nudix hydrolase domain-containing protein</fullName>
    </recommendedName>
</protein>
<dbReference type="EMBL" id="MHPJ01000026">
    <property type="protein sequence ID" value="OGZ78183.1"/>
    <property type="molecule type" value="Genomic_DNA"/>
</dbReference>
<dbReference type="STRING" id="1802223.A2358_02430"/>
<accession>A0A1G2ITW0</accession>
<dbReference type="Pfam" id="PF00293">
    <property type="entry name" value="NUDIX"/>
    <property type="match status" value="1"/>
</dbReference>
<evidence type="ECO:0000313" key="3">
    <source>
        <dbReference type="Proteomes" id="UP000178650"/>
    </source>
</evidence>
<dbReference type="AlphaFoldDB" id="A0A1G2ITW0"/>
<comment type="caution">
    <text evidence="2">The sequence shown here is derived from an EMBL/GenBank/DDBJ whole genome shotgun (WGS) entry which is preliminary data.</text>
</comment>